<dbReference type="PANTHER" id="PTHR24096">
    <property type="entry name" value="LONG-CHAIN-FATTY-ACID--COA LIGASE"/>
    <property type="match status" value="1"/>
</dbReference>
<proteinExistence type="predicted"/>
<reference evidence="4 5" key="1">
    <citation type="submission" date="2024-04" db="EMBL/GenBank/DDBJ databases">
        <title>Phyllosticta paracitricarpa is synonymous to the EU quarantine fungus P. citricarpa based on phylogenomic analyses.</title>
        <authorList>
            <consortium name="Lawrence Berkeley National Laboratory"/>
            <person name="Van Ingen-Buijs V.A."/>
            <person name="Van Westerhoven A.C."/>
            <person name="Haridas S."/>
            <person name="Skiadas P."/>
            <person name="Martin F."/>
            <person name="Groenewald J.Z."/>
            <person name="Crous P.W."/>
            <person name="Seidl M.F."/>
        </authorList>
    </citation>
    <scope>NUCLEOTIDE SEQUENCE [LARGE SCALE GENOMIC DNA]</scope>
    <source>
        <strain evidence="4 5">CBS 123371</strain>
    </source>
</reference>
<organism evidence="4 5">
    <name type="scientific">Phyllosticta citriasiana</name>
    <dbReference type="NCBI Taxonomy" id="595635"/>
    <lineage>
        <taxon>Eukaryota</taxon>
        <taxon>Fungi</taxon>
        <taxon>Dikarya</taxon>
        <taxon>Ascomycota</taxon>
        <taxon>Pezizomycotina</taxon>
        <taxon>Dothideomycetes</taxon>
        <taxon>Dothideomycetes incertae sedis</taxon>
        <taxon>Botryosphaeriales</taxon>
        <taxon>Phyllostictaceae</taxon>
        <taxon>Phyllosticta</taxon>
    </lineage>
</organism>
<dbReference type="Pfam" id="PF00501">
    <property type="entry name" value="AMP-binding"/>
    <property type="match status" value="1"/>
</dbReference>
<comment type="caution">
    <text evidence="4">The sequence shown here is derived from an EMBL/GenBank/DDBJ whole genome shotgun (WGS) entry which is preliminary data.</text>
</comment>
<feature type="transmembrane region" description="Helical" evidence="1">
    <location>
        <begin position="72"/>
        <end position="96"/>
    </location>
</feature>
<dbReference type="Gene3D" id="3.40.50.12780">
    <property type="entry name" value="N-terminal domain of ligase-like"/>
    <property type="match status" value="1"/>
</dbReference>
<keyword evidence="1" id="KW-1133">Transmembrane helix</keyword>
<keyword evidence="1" id="KW-0812">Transmembrane</keyword>
<keyword evidence="4" id="KW-0436">Ligase</keyword>
<dbReference type="PROSITE" id="PS00455">
    <property type="entry name" value="AMP_BINDING"/>
    <property type="match status" value="1"/>
</dbReference>
<keyword evidence="5" id="KW-1185">Reference proteome</keyword>
<dbReference type="GO" id="GO:0016874">
    <property type="term" value="F:ligase activity"/>
    <property type="evidence" value="ECO:0007669"/>
    <property type="project" value="UniProtKB-KW"/>
</dbReference>
<dbReference type="Proteomes" id="UP001363622">
    <property type="component" value="Unassembled WGS sequence"/>
</dbReference>
<dbReference type="InterPro" id="IPR020845">
    <property type="entry name" value="AMP-binding_CS"/>
</dbReference>
<dbReference type="InterPro" id="IPR025110">
    <property type="entry name" value="AMP-bd_C"/>
</dbReference>
<dbReference type="InterPro" id="IPR000873">
    <property type="entry name" value="AMP-dep_synth/lig_dom"/>
</dbReference>
<dbReference type="Pfam" id="PF13193">
    <property type="entry name" value="AMP-binding_C"/>
    <property type="match status" value="1"/>
</dbReference>
<accession>A0ABR1KDQ3</accession>
<evidence type="ECO:0000259" key="2">
    <source>
        <dbReference type="Pfam" id="PF00501"/>
    </source>
</evidence>
<name>A0ABR1KDQ3_9PEZI</name>
<feature type="domain" description="AMP-binding enzyme C-terminal" evidence="3">
    <location>
        <begin position="462"/>
        <end position="540"/>
    </location>
</feature>
<evidence type="ECO:0000313" key="4">
    <source>
        <dbReference type="EMBL" id="KAK7509791.1"/>
    </source>
</evidence>
<dbReference type="EMBL" id="JBBPHU010000016">
    <property type="protein sequence ID" value="KAK7509791.1"/>
    <property type="molecule type" value="Genomic_DNA"/>
</dbReference>
<dbReference type="InterPro" id="IPR045851">
    <property type="entry name" value="AMP-bd_C_sf"/>
</dbReference>
<keyword evidence="1" id="KW-0472">Membrane</keyword>
<gene>
    <name evidence="4" type="ORF">IWZ03DRAFT_355109</name>
</gene>
<evidence type="ECO:0000256" key="1">
    <source>
        <dbReference type="SAM" id="Phobius"/>
    </source>
</evidence>
<dbReference type="PANTHER" id="PTHR24096:SF424">
    <property type="entry name" value="ACETYL-COA SYNTHETASE-LIKE PROTEIN-RELATED"/>
    <property type="match status" value="1"/>
</dbReference>
<sequence length="558" mass="61589">MPLKSLYHCDIPRVDLPTHVFGGPSSPLPNNKSFIDAERPERYYLSYESFRLWSKRVALGFQRAGLKQGERVLLYSGNSIFFPVVMMGVVMAGGVFTGANPSYVARELAYQLQDSGARFLICAEGSLSTGLEAAKSIGMDKSNIFVFDAGYDTFDEVGKSVDGIRHWSHFIAPAKDGKSFAWEKLTTPEELDRIVALNYSSGTTGVPKGVMLTHYNFVAHTEEVLYMTSLHPDHEAMKSRSAWICFVPMYHAMGQALFAISGPTRQIPIYIMQKFDFVKFLEYIQRYRITDLGLVPPVVLLMAKHPATRKFDLSSIERVSSGAAPLGREVSVAFEALFPKGKVNIKQGWGMTETTCTVSAFHPLAVSTSASIGQLMPNCEAKFVDEAGNEVPQGERGEIWVRAPQVMKGYWNKPEATAETLTADGWLKTGDIAYADAGGYLFIVDRKKELIKVKGNQVAPAELEALLLDHPAVADAAIIGVPAPDNELEEQPRAYVVRSPGATASADDMLQFIAQRVARHKRLTGGVRFVEAIPKNPSGKILRKELKELGKRERMAKL</sequence>
<dbReference type="Gene3D" id="3.30.300.30">
    <property type="match status" value="1"/>
</dbReference>
<evidence type="ECO:0000259" key="3">
    <source>
        <dbReference type="Pfam" id="PF13193"/>
    </source>
</evidence>
<feature type="domain" description="AMP-dependent synthetase/ligase" evidence="2">
    <location>
        <begin position="36"/>
        <end position="411"/>
    </location>
</feature>
<evidence type="ECO:0000313" key="5">
    <source>
        <dbReference type="Proteomes" id="UP001363622"/>
    </source>
</evidence>
<protein>
    <submittedName>
        <fullName evidence="4">4-coumarate-CoA ligase 2</fullName>
    </submittedName>
</protein>
<dbReference type="CDD" id="cd05911">
    <property type="entry name" value="Firefly_Luc_like"/>
    <property type="match status" value="1"/>
</dbReference>
<dbReference type="InterPro" id="IPR042099">
    <property type="entry name" value="ANL_N_sf"/>
</dbReference>
<dbReference type="SUPFAM" id="SSF56801">
    <property type="entry name" value="Acetyl-CoA synthetase-like"/>
    <property type="match status" value="1"/>
</dbReference>